<evidence type="ECO:0000256" key="1">
    <source>
        <dbReference type="SAM" id="SignalP"/>
    </source>
</evidence>
<comment type="caution">
    <text evidence="2">The sequence shown here is derived from an EMBL/GenBank/DDBJ whole genome shotgun (WGS) entry which is preliminary data.</text>
</comment>
<dbReference type="Gene3D" id="2.60.40.10">
    <property type="entry name" value="Immunoglobulins"/>
    <property type="match status" value="1"/>
</dbReference>
<evidence type="ECO:0000313" key="2">
    <source>
        <dbReference type="EMBL" id="PNY80048.1"/>
    </source>
</evidence>
<evidence type="ECO:0000313" key="3">
    <source>
        <dbReference type="Proteomes" id="UP000236379"/>
    </source>
</evidence>
<dbReference type="RefSeq" id="WP_103309178.1">
    <property type="nucleotide sequence ID" value="NZ_PPPD01000001.1"/>
</dbReference>
<accession>A0A2K3UU49</accession>
<dbReference type="PROSITE" id="PS51257">
    <property type="entry name" value="PROKAR_LIPOPROTEIN"/>
    <property type="match status" value="1"/>
</dbReference>
<dbReference type="AlphaFoldDB" id="A0A2K3UU49"/>
<name>A0A2K3UU49_9DEIO</name>
<feature type="chain" id="PRO_5014426385" evidence="1">
    <location>
        <begin position="30"/>
        <end position="196"/>
    </location>
</feature>
<gene>
    <name evidence="2" type="ORF">CVO96_00585</name>
</gene>
<keyword evidence="1" id="KW-0732">Signal</keyword>
<dbReference type="EMBL" id="PPPD01000001">
    <property type="protein sequence ID" value="PNY80048.1"/>
    <property type="molecule type" value="Genomic_DNA"/>
</dbReference>
<dbReference type="OrthoDB" id="67566at2"/>
<proteinExistence type="predicted"/>
<keyword evidence="3" id="KW-1185">Reference proteome</keyword>
<reference evidence="2 3" key="1">
    <citation type="submission" date="2018-01" db="EMBL/GenBank/DDBJ databases">
        <title>Deinococcus koreensis sp. nov., a radiation-resistant bacterium isolated from river water.</title>
        <authorList>
            <person name="Choi A."/>
        </authorList>
    </citation>
    <scope>NUCLEOTIDE SEQUENCE [LARGE SCALE GENOMIC DNA]</scope>
    <source>
        <strain evidence="2 3">SJW1-2</strain>
    </source>
</reference>
<dbReference type="InterPro" id="IPR013783">
    <property type="entry name" value="Ig-like_fold"/>
</dbReference>
<sequence length="196" mass="20828">MRRPTFLLPAGALLLVPALALGLSGCARTSDTFKPRITVNNADGAASRAKSFVVDGYALDDTGVTQITVDGQPLPILPGSRKLAHFQFKTLIQGEKGQYTIVARDAAGNSSTLVLPVTVDPTRPSIQITRFERVGRVIRVSGVASDNSRVTQVAVDGNRLNITPGPKVEFYAETTGIWADIDAVDAAGNRATLRAR</sequence>
<organism evidence="2 3">
    <name type="scientific">Deinococcus koreensis</name>
    <dbReference type="NCBI Taxonomy" id="2054903"/>
    <lineage>
        <taxon>Bacteria</taxon>
        <taxon>Thermotogati</taxon>
        <taxon>Deinococcota</taxon>
        <taxon>Deinococci</taxon>
        <taxon>Deinococcales</taxon>
        <taxon>Deinococcaceae</taxon>
        <taxon>Deinococcus</taxon>
    </lineage>
</organism>
<protein>
    <submittedName>
        <fullName evidence="2">Uncharacterized protein</fullName>
    </submittedName>
</protein>
<feature type="signal peptide" evidence="1">
    <location>
        <begin position="1"/>
        <end position="29"/>
    </location>
</feature>
<dbReference type="Proteomes" id="UP000236379">
    <property type="component" value="Unassembled WGS sequence"/>
</dbReference>